<evidence type="ECO:0008006" key="4">
    <source>
        <dbReference type="Google" id="ProtNLM"/>
    </source>
</evidence>
<keyword evidence="3" id="KW-1185">Reference proteome</keyword>
<feature type="transmembrane region" description="Helical" evidence="1">
    <location>
        <begin position="48"/>
        <end position="66"/>
    </location>
</feature>
<accession>A0ABQ3XNY5</accession>
<comment type="caution">
    <text evidence="2">The sequence shown here is derived from an EMBL/GenBank/DDBJ whole genome shotgun (WGS) entry which is preliminary data.</text>
</comment>
<name>A0ABQ3XNY5_9ACTN</name>
<reference evidence="2 3" key="1">
    <citation type="submission" date="2021-01" db="EMBL/GenBank/DDBJ databases">
        <title>Whole genome shotgun sequence of Actinoplanes couchii NBRC 106145.</title>
        <authorList>
            <person name="Komaki H."/>
            <person name="Tamura T."/>
        </authorList>
    </citation>
    <scope>NUCLEOTIDE SEQUENCE [LARGE SCALE GENOMIC DNA]</scope>
    <source>
        <strain evidence="2 3">NBRC 106145</strain>
    </source>
</reference>
<feature type="transmembrane region" description="Helical" evidence="1">
    <location>
        <begin position="169"/>
        <end position="191"/>
    </location>
</feature>
<dbReference type="Proteomes" id="UP000612282">
    <property type="component" value="Unassembled WGS sequence"/>
</dbReference>
<protein>
    <recommendedName>
        <fullName evidence="4">Integral membrane protein</fullName>
    </recommendedName>
</protein>
<feature type="transmembrane region" description="Helical" evidence="1">
    <location>
        <begin position="73"/>
        <end position="96"/>
    </location>
</feature>
<feature type="transmembrane region" description="Helical" evidence="1">
    <location>
        <begin position="108"/>
        <end position="126"/>
    </location>
</feature>
<evidence type="ECO:0000313" key="3">
    <source>
        <dbReference type="Proteomes" id="UP000612282"/>
    </source>
</evidence>
<gene>
    <name evidence="2" type="ORF">Aco03nite_086070</name>
</gene>
<evidence type="ECO:0000256" key="1">
    <source>
        <dbReference type="SAM" id="Phobius"/>
    </source>
</evidence>
<dbReference type="EMBL" id="BOMG01000105">
    <property type="protein sequence ID" value="GID60203.1"/>
    <property type="molecule type" value="Genomic_DNA"/>
</dbReference>
<sequence length="206" mass="21277">MARREWWLVIAAASGLALVSLASNVTTVSQLEGQANTLLAGRLTVSQLVNAGSVWAGLAVLSGWLVRQPLAAVAAGAASLLIACVVHYGVGMVFGIFDADVWSANRHWLLGAMIVGGPLGLVGAIARRPGPIGLVSRLVVPAGAMLEPWVLGLFFTSAVLPWPNRVADFVSGAVLSAAGMAGAVRVLAVSWKRRQASPGRLVPGEK</sequence>
<dbReference type="RefSeq" id="WP_203807004.1">
    <property type="nucleotide sequence ID" value="NZ_BAAAQE010000105.1"/>
</dbReference>
<keyword evidence="1" id="KW-1133">Transmembrane helix</keyword>
<organism evidence="2 3">
    <name type="scientific">Actinoplanes couchii</name>
    <dbReference type="NCBI Taxonomy" id="403638"/>
    <lineage>
        <taxon>Bacteria</taxon>
        <taxon>Bacillati</taxon>
        <taxon>Actinomycetota</taxon>
        <taxon>Actinomycetes</taxon>
        <taxon>Micromonosporales</taxon>
        <taxon>Micromonosporaceae</taxon>
        <taxon>Actinoplanes</taxon>
    </lineage>
</organism>
<evidence type="ECO:0000313" key="2">
    <source>
        <dbReference type="EMBL" id="GID60203.1"/>
    </source>
</evidence>
<proteinExistence type="predicted"/>
<keyword evidence="1" id="KW-0472">Membrane</keyword>
<feature type="transmembrane region" description="Helical" evidence="1">
    <location>
        <begin position="138"/>
        <end position="163"/>
    </location>
</feature>
<keyword evidence="1" id="KW-0812">Transmembrane</keyword>